<dbReference type="SMART" id="SM00164">
    <property type="entry name" value="TBC"/>
    <property type="match status" value="1"/>
</dbReference>
<evidence type="ECO:0000256" key="1">
    <source>
        <dbReference type="ARBA" id="ARBA00012513"/>
    </source>
</evidence>
<dbReference type="Gene3D" id="1.10.472.80">
    <property type="entry name" value="Ypt/Rab-GAP domain of gyp1p, domain 3"/>
    <property type="match status" value="1"/>
</dbReference>
<dbReference type="InterPro" id="IPR053235">
    <property type="entry name" value="Ser_Thr_kinase"/>
</dbReference>
<keyword evidence="2" id="KW-0723">Serine/threonine-protein kinase</keyword>
<evidence type="ECO:0000256" key="7">
    <source>
        <dbReference type="ARBA" id="ARBA00047899"/>
    </source>
</evidence>
<dbReference type="PROSITE" id="PS50011">
    <property type="entry name" value="PROTEIN_KINASE_DOM"/>
    <property type="match status" value="1"/>
</dbReference>
<keyword evidence="5" id="KW-0418">Kinase</keyword>
<dbReference type="PANTHER" id="PTHR24361">
    <property type="entry name" value="MITOGEN-ACTIVATED KINASE KINASE KINASE"/>
    <property type="match status" value="1"/>
</dbReference>
<dbReference type="InterPro" id="IPR000719">
    <property type="entry name" value="Prot_kinase_dom"/>
</dbReference>
<evidence type="ECO:0000256" key="5">
    <source>
        <dbReference type="ARBA" id="ARBA00022777"/>
    </source>
</evidence>
<keyword evidence="6" id="KW-0067">ATP-binding</keyword>
<accession>A0A812PS88</accession>
<evidence type="ECO:0000256" key="3">
    <source>
        <dbReference type="ARBA" id="ARBA00022679"/>
    </source>
</evidence>
<evidence type="ECO:0000313" key="12">
    <source>
        <dbReference type="Proteomes" id="UP000604046"/>
    </source>
</evidence>
<dbReference type="GO" id="GO:0004674">
    <property type="term" value="F:protein serine/threonine kinase activity"/>
    <property type="evidence" value="ECO:0007669"/>
    <property type="project" value="UniProtKB-KW"/>
</dbReference>
<dbReference type="Gene3D" id="1.10.510.10">
    <property type="entry name" value="Transferase(Phosphotransferase) domain 1"/>
    <property type="match status" value="1"/>
</dbReference>
<dbReference type="EC" id="2.7.11.1" evidence="1"/>
<evidence type="ECO:0000256" key="2">
    <source>
        <dbReference type="ARBA" id="ARBA00022527"/>
    </source>
</evidence>
<reference evidence="11" key="1">
    <citation type="submission" date="2021-02" db="EMBL/GenBank/DDBJ databases">
        <authorList>
            <person name="Dougan E. K."/>
            <person name="Rhodes N."/>
            <person name="Thang M."/>
            <person name="Chan C."/>
        </authorList>
    </citation>
    <scope>NUCLEOTIDE SEQUENCE</scope>
</reference>
<feature type="domain" description="Protein kinase" evidence="9">
    <location>
        <begin position="1"/>
        <end position="334"/>
    </location>
</feature>
<sequence length="1006" mass="110765">MLDMAVGTHSCEKWSELQLGLTFFSDRRRSKAEKAELLLHRFEALRQLRHPSLCRYLEILVGHGLVFIASEHRSLTLASVLSRAAKGLQQTVARSIVAQVVQGLCHLNSHALVHGHLDAEAVLFDEGSIDDENLAHCRVLLTGHGLGHLLAYGRMASCYPLAPEDPCCLAPEVARACASTISPVSPVSEGPSCQPDVWGLGVVLLQMLQGRWQDWLVTEGIDSTPQLCHIVAVETSVELWGTSLSGATSGITLRNLLKSRQIAPLRAEPRVLRAGGVSSEDGSTLEALQASYHKWLMADGMLCDADLHDLIEACLILNPSHRPRPQDLASHSSLSKHKVEDSQCWKRKTALESAAVEAHSDSTWAAQTSAALALHQMLVPPMRYLSSIGMRMEHLYYWWSLAGGDVFSLVAGRLLVRPAPAILQLPLVVRDDDSSRGTVHEFMSEPDSRSVPGVEKPVATEEGMQFWDPPCRAKPKVIGICLQSLCRACGEADRHGLDNLSLRPESLYDREQHFGYQWLRVRRFRRLLAGTSRTELFREASEDIPPILRAQVWSAVLGGAPSSVDQACWAPFYENLLAAPMKSRDQVGAHLLGHRGNSSALVASPVEEDALQAAMTCIPGWLDEHQGHQGLRRGESQSLGSATMRLERIVRAVLAANPSLHCPAGLGALCEPLAAVFGAQEAAAFLAAQRVLHGFLWPLFGRDGKTQRRHYLQLFGALLGFADPILALHLQELGMEPEAYASDWFSTWFSQLLPRAQAVRLWDSLLLRPPQFALFIGVCLVHFFRLSLLALEEASHVANFLASCAQLVDCQVLVSSALALFQATPASVTLPVFPRHSAGEALLWEHGSTAMTASDPDWGHLDSILAEPCSDPKFDPGGAEDEIPPHQQLLQHATEQWRQCEWWRQKVNNSPTPPIITVDDLLSFRSCCHVLDARSGEDFAECHFQSSIHVKDADALDLLPKLPQEVVMLGRQMSQRARPTCPQRILPRRCHVYLHAPAHLLCAPRG</sequence>
<evidence type="ECO:0000313" key="11">
    <source>
        <dbReference type="EMBL" id="CAE7353948.1"/>
    </source>
</evidence>
<feature type="domain" description="Rab-GAP TBC" evidence="10">
    <location>
        <begin position="543"/>
        <end position="769"/>
    </location>
</feature>
<keyword evidence="12" id="KW-1185">Reference proteome</keyword>
<dbReference type="SMART" id="SM00220">
    <property type="entry name" value="S_TKc"/>
    <property type="match status" value="1"/>
</dbReference>
<keyword evidence="3" id="KW-0808">Transferase</keyword>
<name>A0A812PS88_9DINO</name>
<dbReference type="InterPro" id="IPR000195">
    <property type="entry name" value="Rab-GAP-TBC_dom"/>
</dbReference>
<dbReference type="PANTHER" id="PTHR24361:SF433">
    <property type="entry name" value="PROTEIN KINASE DOMAIN-CONTAINING PROTEIN"/>
    <property type="match status" value="1"/>
</dbReference>
<evidence type="ECO:0000256" key="6">
    <source>
        <dbReference type="ARBA" id="ARBA00022840"/>
    </source>
</evidence>
<dbReference type="AlphaFoldDB" id="A0A812PS88"/>
<dbReference type="GO" id="GO:0005524">
    <property type="term" value="F:ATP binding"/>
    <property type="evidence" value="ECO:0007669"/>
    <property type="project" value="UniProtKB-KW"/>
</dbReference>
<keyword evidence="4" id="KW-0547">Nucleotide-binding</keyword>
<protein>
    <recommendedName>
        <fullName evidence="1">non-specific serine/threonine protein kinase</fullName>
        <ecNumber evidence="1">2.7.11.1</ecNumber>
    </recommendedName>
</protein>
<proteinExistence type="predicted"/>
<dbReference type="Pfam" id="PF00566">
    <property type="entry name" value="RabGAP-TBC"/>
    <property type="match status" value="1"/>
</dbReference>
<evidence type="ECO:0000256" key="4">
    <source>
        <dbReference type="ARBA" id="ARBA00022741"/>
    </source>
</evidence>
<dbReference type="Proteomes" id="UP000604046">
    <property type="component" value="Unassembled WGS sequence"/>
</dbReference>
<dbReference type="SUPFAM" id="SSF56112">
    <property type="entry name" value="Protein kinase-like (PK-like)"/>
    <property type="match status" value="1"/>
</dbReference>
<organism evidence="11 12">
    <name type="scientific">Symbiodinium natans</name>
    <dbReference type="NCBI Taxonomy" id="878477"/>
    <lineage>
        <taxon>Eukaryota</taxon>
        <taxon>Sar</taxon>
        <taxon>Alveolata</taxon>
        <taxon>Dinophyceae</taxon>
        <taxon>Suessiales</taxon>
        <taxon>Symbiodiniaceae</taxon>
        <taxon>Symbiodinium</taxon>
    </lineage>
</organism>
<dbReference type="OrthoDB" id="248923at2759"/>
<dbReference type="Pfam" id="PF00069">
    <property type="entry name" value="Pkinase"/>
    <property type="match status" value="1"/>
</dbReference>
<dbReference type="InterPro" id="IPR011009">
    <property type="entry name" value="Kinase-like_dom_sf"/>
</dbReference>
<comment type="catalytic activity">
    <reaction evidence="7">
        <text>L-threonyl-[protein] + ATP = O-phospho-L-threonyl-[protein] + ADP + H(+)</text>
        <dbReference type="Rhea" id="RHEA:46608"/>
        <dbReference type="Rhea" id="RHEA-COMP:11060"/>
        <dbReference type="Rhea" id="RHEA-COMP:11605"/>
        <dbReference type="ChEBI" id="CHEBI:15378"/>
        <dbReference type="ChEBI" id="CHEBI:30013"/>
        <dbReference type="ChEBI" id="CHEBI:30616"/>
        <dbReference type="ChEBI" id="CHEBI:61977"/>
        <dbReference type="ChEBI" id="CHEBI:456216"/>
        <dbReference type="EC" id="2.7.11.1"/>
    </reaction>
</comment>
<dbReference type="PROSITE" id="PS50086">
    <property type="entry name" value="TBC_RABGAP"/>
    <property type="match status" value="1"/>
</dbReference>
<evidence type="ECO:0000256" key="8">
    <source>
        <dbReference type="ARBA" id="ARBA00048679"/>
    </source>
</evidence>
<evidence type="ECO:0000259" key="10">
    <source>
        <dbReference type="PROSITE" id="PS50086"/>
    </source>
</evidence>
<comment type="caution">
    <text evidence="11">The sequence shown here is derived from an EMBL/GenBank/DDBJ whole genome shotgun (WGS) entry which is preliminary data.</text>
</comment>
<dbReference type="EMBL" id="CAJNDS010002154">
    <property type="protein sequence ID" value="CAE7353948.1"/>
    <property type="molecule type" value="Genomic_DNA"/>
</dbReference>
<dbReference type="SUPFAM" id="SSF47923">
    <property type="entry name" value="Ypt/Rab-GAP domain of gyp1p"/>
    <property type="match status" value="1"/>
</dbReference>
<gene>
    <name evidence="11" type="primary">TBCK</name>
    <name evidence="11" type="ORF">SNAT2548_LOCUS18738</name>
</gene>
<comment type="catalytic activity">
    <reaction evidence="8">
        <text>L-seryl-[protein] + ATP = O-phospho-L-seryl-[protein] + ADP + H(+)</text>
        <dbReference type="Rhea" id="RHEA:17989"/>
        <dbReference type="Rhea" id="RHEA-COMP:9863"/>
        <dbReference type="Rhea" id="RHEA-COMP:11604"/>
        <dbReference type="ChEBI" id="CHEBI:15378"/>
        <dbReference type="ChEBI" id="CHEBI:29999"/>
        <dbReference type="ChEBI" id="CHEBI:30616"/>
        <dbReference type="ChEBI" id="CHEBI:83421"/>
        <dbReference type="ChEBI" id="CHEBI:456216"/>
        <dbReference type="EC" id="2.7.11.1"/>
    </reaction>
</comment>
<evidence type="ECO:0000259" key="9">
    <source>
        <dbReference type="PROSITE" id="PS50011"/>
    </source>
</evidence>
<dbReference type="InterPro" id="IPR035969">
    <property type="entry name" value="Rab-GAP_TBC_sf"/>
</dbReference>
<dbReference type="GO" id="GO:0005737">
    <property type="term" value="C:cytoplasm"/>
    <property type="evidence" value="ECO:0007669"/>
    <property type="project" value="TreeGrafter"/>
</dbReference>